<protein>
    <submittedName>
        <fullName evidence="1">Uncharacterized protein</fullName>
    </submittedName>
</protein>
<name>A0A1G1ZTK1_9BACT</name>
<gene>
    <name evidence="1" type="ORF">A3I24_01345</name>
</gene>
<evidence type="ECO:0000313" key="2">
    <source>
        <dbReference type="Proteomes" id="UP000177690"/>
    </source>
</evidence>
<organism evidence="1 2">
    <name type="scientific">Candidatus Harrisonbacteria bacterium RIFCSPLOWO2_02_FULL_41_13b</name>
    <dbReference type="NCBI Taxonomy" id="1798409"/>
    <lineage>
        <taxon>Bacteria</taxon>
        <taxon>Candidatus Harrisoniibacteriota</taxon>
    </lineage>
</organism>
<sequence length="89" mass="10161">MAKKNGPQIKRNVQPTIYFKNPIFRVPGGFTPMGAIFPSYIIVRADQVENVLELVFCDMQIGNDLVWFYFKDGLKIVVARDLIKKIDGI</sequence>
<accession>A0A1G1ZTK1</accession>
<proteinExistence type="predicted"/>
<reference evidence="1 2" key="1">
    <citation type="journal article" date="2016" name="Nat. Commun.">
        <title>Thousands of microbial genomes shed light on interconnected biogeochemical processes in an aquifer system.</title>
        <authorList>
            <person name="Anantharaman K."/>
            <person name="Brown C.T."/>
            <person name="Hug L.A."/>
            <person name="Sharon I."/>
            <person name="Castelle C.J."/>
            <person name="Probst A.J."/>
            <person name="Thomas B.C."/>
            <person name="Singh A."/>
            <person name="Wilkins M.J."/>
            <person name="Karaoz U."/>
            <person name="Brodie E.L."/>
            <person name="Williams K.H."/>
            <person name="Hubbard S.S."/>
            <person name="Banfield J.F."/>
        </authorList>
    </citation>
    <scope>NUCLEOTIDE SEQUENCE [LARGE SCALE GENOMIC DNA]</scope>
</reference>
<dbReference type="EMBL" id="MHJL01000015">
    <property type="protein sequence ID" value="OGY67805.1"/>
    <property type="molecule type" value="Genomic_DNA"/>
</dbReference>
<dbReference type="STRING" id="1798409.A3I24_01345"/>
<dbReference type="AlphaFoldDB" id="A0A1G1ZTK1"/>
<comment type="caution">
    <text evidence="1">The sequence shown here is derived from an EMBL/GenBank/DDBJ whole genome shotgun (WGS) entry which is preliminary data.</text>
</comment>
<dbReference type="Proteomes" id="UP000177690">
    <property type="component" value="Unassembled WGS sequence"/>
</dbReference>
<evidence type="ECO:0000313" key="1">
    <source>
        <dbReference type="EMBL" id="OGY67805.1"/>
    </source>
</evidence>